<protein>
    <recommendedName>
        <fullName evidence="3">Transmembrane protein</fullName>
    </recommendedName>
</protein>
<dbReference type="EMBL" id="JBHLWP010000033">
    <property type="protein sequence ID" value="MFC0254589.1"/>
    <property type="molecule type" value="Genomic_DNA"/>
</dbReference>
<dbReference type="RefSeq" id="WP_379681834.1">
    <property type="nucleotide sequence ID" value="NZ_JBHLWP010000033.1"/>
</dbReference>
<evidence type="ECO:0000313" key="2">
    <source>
        <dbReference type="Proteomes" id="UP001589773"/>
    </source>
</evidence>
<organism evidence="1 2">
    <name type="scientific">Massilia consociata</name>
    <dbReference type="NCBI Taxonomy" id="760117"/>
    <lineage>
        <taxon>Bacteria</taxon>
        <taxon>Pseudomonadati</taxon>
        <taxon>Pseudomonadota</taxon>
        <taxon>Betaproteobacteria</taxon>
        <taxon>Burkholderiales</taxon>
        <taxon>Oxalobacteraceae</taxon>
        <taxon>Telluria group</taxon>
        <taxon>Massilia</taxon>
    </lineage>
</organism>
<reference evidence="1 2" key="1">
    <citation type="submission" date="2024-09" db="EMBL/GenBank/DDBJ databases">
        <authorList>
            <person name="Sun Q."/>
            <person name="Mori K."/>
        </authorList>
    </citation>
    <scope>NUCLEOTIDE SEQUENCE [LARGE SCALE GENOMIC DNA]</scope>
    <source>
        <strain evidence="1 2">CCM 7792</strain>
    </source>
</reference>
<proteinExistence type="predicted"/>
<dbReference type="PROSITE" id="PS51257">
    <property type="entry name" value="PROKAR_LIPOPROTEIN"/>
    <property type="match status" value="1"/>
</dbReference>
<comment type="caution">
    <text evidence="1">The sequence shown here is derived from an EMBL/GenBank/DDBJ whole genome shotgun (WGS) entry which is preliminary data.</text>
</comment>
<evidence type="ECO:0008006" key="3">
    <source>
        <dbReference type="Google" id="ProtNLM"/>
    </source>
</evidence>
<gene>
    <name evidence="1" type="ORF">ACFFJK_22120</name>
</gene>
<name>A0ABV6FM48_9BURK</name>
<sequence length="177" mass="18326">MHIKPLLPAFASAVLVSTLLSGCSPTYNWRDYTSSEGAYRIMFPSKPSTHTRSVDLGGIRVDMTMTAAEVEGTTFAVGTALAPDPALAQATLPAMRQALLRNIGVTGAAAEAASEAAAPDAAKLDVDATGKGNGGPVRLVGRFAAKGARVYQVIVVGKPGAMPPEHTEQFLTSFAPQ</sequence>
<evidence type="ECO:0000313" key="1">
    <source>
        <dbReference type="EMBL" id="MFC0254589.1"/>
    </source>
</evidence>
<keyword evidence="2" id="KW-1185">Reference proteome</keyword>
<dbReference type="Proteomes" id="UP001589773">
    <property type="component" value="Unassembled WGS sequence"/>
</dbReference>
<accession>A0ABV6FM48</accession>